<dbReference type="EMBL" id="QUAK01000159">
    <property type="protein sequence ID" value="RFU83867.1"/>
    <property type="molecule type" value="Genomic_DNA"/>
</dbReference>
<dbReference type="PANTHER" id="PTHR36974:SF1">
    <property type="entry name" value="DOXX FAMILY MEMBRANE PROTEIN"/>
    <property type="match status" value="1"/>
</dbReference>
<feature type="transmembrane region" description="Helical" evidence="5">
    <location>
        <begin position="97"/>
        <end position="116"/>
    </location>
</feature>
<dbReference type="GO" id="GO:0016020">
    <property type="term" value="C:membrane"/>
    <property type="evidence" value="ECO:0007669"/>
    <property type="project" value="UniProtKB-SubCell"/>
</dbReference>
<dbReference type="PANTHER" id="PTHR36974">
    <property type="entry name" value="MEMBRANE PROTEIN-RELATED"/>
    <property type="match status" value="1"/>
</dbReference>
<evidence type="ECO:0000256" key="3">
    <source>
        <dbReference type="ARBA" id="ARBA00022989"/>
    </source>
</evidence>
<name>A0A372M0Q8_9ACTN</name>
<evidence type="ECO:0000256" key="2">
    <source>
        <dbReference type="ARBA" id="ARBA00022692"/>
    </source>
</evidence>
<accession>A0A372M0Q8</accession>
<evidence type="ECO:0000313" key="6">
    <source>
        <dbReference type="EMBL" id="RFU83867.1"/>
    </source>
</evidence>
<proteinExistence type="predicted"/>
<evidence type="ECO:0000256" key="1">
    <source>
        <dbReference type="ARBA" id="ARBA00004141"/>
    </source>
</evidence>
<evidence type="ECO:0000256" key="4">
    <source>
        <dbReference type="ARBA" id="ARBA00023136"/>
    </source>
</evidence>
<evidence type="ECO:0000313" key="7">
    <source>
        <dbReference type="Proteomes" id="UP000263094"/>
    </source>
</evidence>
<feature type="transmembrane region" description="Helical" evidence="5">
    <location>
        <begin position="35"/>
        <end position="54"/>
    </location>
</feature>
<comment type="caution">
    <text evidence="6">The sequence shown here is derived from an EMBL/GenBank/DDBJ whole genome shotgun (WGS) entry which is preliminary data.</text>
</comment>
<comment type="subcellular location">
    <subcellularLocation>
        <location evidence="1">Membrane</location>
        <topology evidence="1">Multi-pass membrane protein</topology>
    </subcellularLocation>
</comment>
<dbReference type="InterPro" id="IPR032808">
    <property type="entry name" value="DoxX"/>
</dbReference>
<dbReference type="Pfam" id="PF07681">
    <property type="entry name" value="DoxX"/>
    <property type="match status" value="1"/>
</dbReference>
<protein>
    <submittedName>
        <fullName evidence="6">DoxX family membrane protein</fullName>
    </submittedName>
</protein>
<gene>
    <name evidence="6" type="ORF">DY218_25525</name>
</gene>
<dbReference type="OrthoDB" id="129693at2"/>
<evidence type="ECO:0000256" key="5">
    <source>
        <dbReference type="SAM" id="Phobius"/>
    </source>
</evidence>
<dbReference type="AlphaFoldDB" id="A0A372M0Q8"/>
<reference evidence="6 7" key="1">
    <citation type="submission" date="2018-08" db="EMBL/GenBank/DDBJ databases">
        <title>Isolation, diversity and antifungal activity of Actinobacteria from wheat.</title>
        <authorList>
            <person name="Han C."/>
        </authorList>
    </citation>
    <scope>NUCLEOTIDE SEQUENCE [LARGE SCALE GENOMIC DNA]</scope>
    <source>
        <strain evidence="6 7">NEAU-YY421</strain>
    </source>
</reference>
<keyword evidence="7" id="KW-1185">Reference proteome</keyword>
<keyword evidence="4 5" id="KW-0472">Membrane</keyword>
<organism evidence="6 7">
    <name type="scientific">Streptomyces triticagri</name>
    <dbReference type="NCBI Taxonomy" id="2293568"/>
    <lineage>
        <taxon>Bacteria</taxon>
        <taxon>Bacillati</taxon>
        <taxon>Actinomycetota</taxon>
        <taxon>Actinomycetes</taxon>
        <taxon>Kitasatosporales</taxon>
        <taxon>Streptomycetaceae</taxon>
        <taxon>Streptomyces</taxon>
    </lineage>
</organism>
<keyword evidence="3 5" id="KW-1133">Transmembrane helix</keyword>
<dbReference type="RefSeq" id="WP_128558481.1">
    <property type="nucleotide sequence ID" value="NZ_QUAK01000159.1"/>
</dbReference>
<dbReference type="Proteomes" id="UP000263094">
    <property type="component" value="Unassembled WGS sequence"/>
</dbReference>
<keyword evidence="2 5" id="KW-0812">Transmembrane</keyword>
<sequence>MEPLITLIAVTALLLLAGHPGRVRGVTRLRGRPVAALRGGLAAMFVLTGIAHFAGMRAELVDMVPSAFPAPELLVTLSGIAELAGAAGLLWAPTARLAAGGLSLLLVVVFPANVHLAAGGDVPWYDELGPRTVTQIIFLAATLTVLFKHRRPADDTSPQPRVPLAR</sequence>
<feature type="transmembrane region" description="Helical" evidence="5">
    <location>
        <begin position="128"/>
        <end position="147"/>
    </location>
</feature>